<sequence>MEYEKVNIMSMPCSNVSRLQPLPLKRATNNGIIINPMKPSAATSTPIHPLQPSISHKILYPMRSLVNDSSANISTETAIKWMGLKPLDFVDRIVCMAAESSKLSSFVSGGELGEGYSFLQLFQSGNNGVVVGNKRKRQVTFDDDECFDVNDNDYDECAGSVLNNRDNFNSSPPDDTFKPWSPSAVLFGTVGGYHGEHVSKQVQYLDAIVKSFEQLAVHPMQTWFIPSYNRVQFSFALDINELGVECVLKRALSQMMALMELASKNTTMDGASKSTSQSNANSIIVPPPSNKWFISEKEKQSVFNSTLTSWLRQSENFVNPYPDDIVLDQLVRRLISLGCITTTDGSAVARQNLMDIALEKINVWLTNARSRKWRPSIEIAFDAKRPAMLLLEDSLRNFDETELRPVIGWDTEELFASLPDYSLPLSEWTWGNKKPSPRQFHPIQRKKVYNEPLQSCSKSAFTSIDSTTVPSLSSSSSGEVAVHGGLHSITEALDMY</sequence>
<dbReference type="Proteomes" id="UP000001449">
    <property type="component" value="Chromosome 7"/>
</dbReference>
<keyword evidence="2" id="KW-1185">Reference proteome</keyword>
<dbReference type="Gene3D" id="1.10.10.60">
    <property type="entry name" value="Homeodomain-like"/>
    <property type="match status" value="1"/>
</dbReference>
<dbReference type="EMBL" id="CP001160">
    <property type="protein sequence ID" value="ACI64790.1"/>
    <property type="molecule type" value="Genomic_DNA"/>
</dbReference>
<name>B5YMD5_THAPS</name>
<organism evidence="1 2">
    <name type="scientific">Thalassiosira pseudonana</name>
    <name type="common">Marine diatom</name>
    <name type="synonym">Cyclotella nana</name>
    <dbReference type="NCBI Taxonomy" id="35128"/>
    <lineage>
        <taxon>Eukaryota</taxon>
        <taxon>Sar</taxon>
        <taxon>Stramenopiles</taxon>
        <taxon>Ochrophyta</taxon>
        <taxon>Bacillariophyta</taxon>
        <taxon>Coscinodiscophyceae</taxon>
        <taxon>Thalassiosirophycidae</taxon>
        <taxon>Thalassiosirales</taxon>
        <taxon>Thalassiosiraceae</taxon>
        <taxon>Thalassiosira</taxon>
    </lineage>
</organism>
<evidence type="ECO:0000313" key="1">
    <source>
        <dbReference type="EMBL" id="ACI64790.1"/>
    </source>
</evidence>
<dbReference type="InParanoid" id="B5YMD5"/>
<accession>B5YMD5</accession>
<dbReference type="PaxDb" id="35128-Thaps6752"/>
<dbReference type="HOGENOM" id="CLU_550447_0_0_1"/>
<gene>
    <name evidence="1" type="ORF">THAPS_6752</name>
</gene>
<evidence type="ECO:0000313" key="2">
    <source>
        <dbReference type="Proteomes" id="UP000001449"/>
    </source>
</evidence>
<reference evidence="1 2" key="1">
    <citation type="journal article" date="2004" name="Science">
        <title>The genome of the diatom Thalassiosira pseudonana: ecology, evolution, and metabolism.</title>
        <authorList>
            <person name="Armbrust E.V."/>
            <person name="Berges J.A."/>
            <person name="Bowler C."/>
            <person name="Green B.R."/>
            <person name="Martinez D."/>
            <person name="Putnam N.H."/>
            <person name="Zhou S."/>
            <person name="Allen A.E."/>
            <person name="Apt K.E."/>
            <person name="Bechner M."/>
            <person name="Brzezinski M.A."/>
            <person name="Chaal B.K."/>
            <person name="Chiovitti A."/>
            <person name="Davis A.K."/>
            <person name="Demarest M.S."/>
            <person name="Detter J.C."/>
            <person name="Glavina T."/>
            <person name="Goodstein D."/>
            <person name="Hadi M.Z."/>
            <person name="Hellsten U."/>
            <person name="Hildebrand M."/>
            <person name="Jenkins B.D."/>
            <person name="Jurka J."/>
            <person name="Kapitonov V.V."/>
            <person name="Kroger N."/>
            <person name="Lau W.W."/>
            <person name="Lane T.W."/>
            <person name="Larimer F.W."/>
            <person name="Lippmeier J.C."/>
            <person name="Lucas S."/>
            <person name="Medina M."/>
            <person name="Montsant A."/>
            <person name="Obornik M."/>
            <person name="Parker M.S."/>
            <person name="Palenik B."/>
            <person name="Pazour G.J."/>
            <person name="Richardson P.M."/>
            <person name="Rynearson T.A."/>
            <person name="Saito M.A."/>
            <person name="Schwartz D.C."/>
            <person name="Thamatrakoln K."/>
            <person name="Valentin K."/>
            <person name="Vardi A."/>
            <person name="Wilkerson F.P."/>
            <person name="Rokhsar D.S."/>
        </authorList>
    </citation>
    <scope>NUCLEOTIDE SEQUENCE [LARGE SCALE GENOMIC DNA]</scope>
    <source>
        <strain evidence="1 2">CCMP1335</strain>
    </source>
</reference>
<dbReference type="AlphaFoldDB" id="B5YMD5"/>
<dbReference type="eggNOG" id="ENOG502SW3T">
    <property type="taxonomic scope" value="Eukaryota"/>
</dbReference>
<proteinExistence type="predicted"/>
<dbReference type="RefSeq" id="XP_002296073.1">
    <property type="nucleotide sequence ID" value="XM_002296037.1"/>
</dbReference>
<dbReference type="GeneID" id="7448954"/>
<reference evidence="1 2" key="2">
    <citation type="journal article" date="2008" name="Nature">
        <title>The Phaeodactylum genome reveals the evolutionary history of diatom genomes.</title>
        <authorList>
            <person name="Bowler C."/>
            <person name="Allen A.E."/>
            <person name="Badger J.H."/>
            <person name="Grimwood J."/>
            <person name="Jabbari K."/>
            <person name="Kuo A."/>
            <person name="Maheswari U."/>
            <person name="Martens C."/>
            <person name="Maumus F."/>
            <person name="Otillar R.P."/>
            <person name="Rayko E."/>
            <person name="Salamov A."/>
            <person name="Vandepoele K."/>
            <person name="Beszteri B."/>
            <person name="Gruber A."/>
            <person name="Heijde M."/>
            <person name="Katinka M."/>
            <person name="Mock T."/>
            <person name="Valentin K."/>
            <person name="Verret F."/>
            <person name="Berges J.A."/>
            <person name="Brownlee C."/>
            <person name="Cadoret J.P."/>
            <person name="Chiovitti A."/>
            <person name="Choi C.J."/>
            <person name="Coesel S."/>
            <person name="De Martino A."/>
            <person name="Detter J.C."/>
            <person name="Durkin C."/>
            <person name="Falciatore A."/>
            <person name="Fournet J."/>
            <person name="Haruta M."/>
            <person name="Huysman M.J."/>
            <person name="Jenkins B.D."/>
            <person name="Jiroutova K."/>
            <person name="Jorgensen R.E."/>
            <person name="Joubert Y."/>
            <person name="Kaplan A."/>
            <person name="Kroger N."/>
            <person name="Kroth P.G."/>
            <person name="La Roche J."/>
            <person name="Lindquist E."/>
            <person name="Lommer M."/>
            <person name="Martin-Jezequel V."/>
            <person name="Lopez P.J."/>
            <person name="Lucas S."/>
            <person name="Mangogna M."/>
            <person name="McGinnis K."/>
            <person name="Medlin L.K."/>
            <person name="Montsant A."/>
            <person name="Oudot-Le Secq M.P."/>
            <person name="Napoli C."/>
            <person name="Obornik M."/>
            <person name="Parker M.S."/>
            <person name="Petit J.L."/>
            <person name="Porcel B.M."/>
            <person name="Poulsen N."/>
            <person name="Robison M."/>
            <person name="Rychlewski L."/>
            <person name="Rynearson T.A."/>
            <person name="Schmutz J."/>
            <person name="Shapiro H."/>
            <person name="Siaut M."/>
            <person name="Stanley M."/>
            <person name="Sussman M.R."/>
            <person name="Taylor A.R."/>
            <person name="Vardi A."/>
            <person name="von Dassow P."/>
            <person name="Vyverman W."/>
            <person name="Willis A."/>
            <person name="Wyrwicz L.S."/>
            <person name="Rokhsar D.S."/>
            <person name="Weissenbach J."/>
            <person name="Armbrust E.V."/>
            <person name="Green B.R."/>
            <person name="Van de Peer Y."/>
            <person name="Grigoriev I.V."/>
        </authorList>
    </citation>
    <scope>NUCLEOTIDE SEQUENCE [LARGE SCALE GENOMIC DNA]</scope>
    <source>
        <strain evidence="1 2">CCMP1335</strain>
    </source>
</reference>
<dbReference type="KEGG" id="tps:THAPS_6752"/>
<protein>
    <submittedName>
        <fullName evidence="1">Uncharacterized protein</fullName>
    </submittedName>
</protein>